<organism evidence="9 11">
    <name type="scientific">Corynebacterium striatum</name>
    <dbReference type="NCBI Taxonomy" id="43770"/>
    <lineage>
        <taxon>Bacteria</taxon>
        <taxon>Bacillati</taxon>
        <taxon>Actinomycetota</taxon>
        <taxon>Actinomycetes</taxon>
        <taxon>Mycobacteriales</taxon>
        <taxon>Corynebacteriaceae</taxon>
        <taxon>Corynebacterium</taxon>
    </lineage>
</organism>
<dbReference type="NCBIfam" id="TIGR01760">
    <property type="entry name" value="tape_meas_TP901"/>
    <property type="match status" value="1"/>
</dbReference>
<dbReference type="PROSITE" id="PS51935">
    <property type="entry name" value="NLPC_P60"/>
    <property type="match status" value="1"/>
</dbReference>
<feature type="coiled-coil region" evidence="6">
    <location>
        <begin position="694"/>
        <end position="721"/>
    </location>
</feature>
<keyword evidence="3" id="KW-0645">Protease</keyword>
<name>A0AAQ1TY00_CORST</name>
<dbReference type="InterPro" id="IPR010090">
    <property type="entry name" value="Phage_tape_meas"/>
</dbReference>
<evidence type="ECO:0000256" key="7">
    <source>
        <dbReference type="SAM" id="MobiDB-lite"/>
    </source>
</evidence>
<evidence type="ECO:0000256" key="6">
    <source>
        <dbReference type="SAM" id="Coils"/>
    </source>
</evidence>
<dbReference type="GO" id="GO:0006508">
    <property type="term" value="P:proteolysis"/>
    <property type="evidence" value="ECO:0007669"/>
    <property type="project" value="UniProtKB-KW"/>
</dbReference>
<dbReference type="InterPro" id="IPR038765">
    <property type="entry name" value="Papain-like_cys_pep_sf"/>
</dbReference>
<keyword evidence="4" id="KW-0378">Hydrolase</keyword>
<gene>
    <name evidence="9" type="ORF">Cst04h_02150</name>
    <name evidence="10" type="ORF">Cst04h_28860</name>
</gene>
<evidence type="ECO:0000259" key="8">
    <source>
        <dbReference type="PROSITE" id="PS51935"/>
    </source>
</evidence>
<evidence type="ECO:0000256" key="1">
    <source>
        <dbReference type="ARBA" id="ARBA00007074"/>
    </source>
</evidence>
<keyword evidence="6" id="KW-0175">Coiled coil</keyword>
<evidence type="ECO:0000313" key="11">
    <source>
        <dbReference type="Proteomes" id="UP000315234"/>
    </source>
</evidence>
<dbReference type="InterPro" id="IPR000064">
    <property type="entry name" value="NLP_P60_dom"/>
</dbReference>
<feature type="compositionally biased region" description="Basic and acidic residues" evidence="7">
    <location>
        <begin position="1494"/>
        <end position="1504"/>
    </location>
</feature>
<accession>A0AAQ1TY00</accession>
<keyword evidence="2" id="KW-1188">Viral release from host cell</keyword>
<dbReference type="Proteomes" id="UP000315234">
    <property type="component" value="Unassembled WGS sequence"/>
</dbReference>
<keyword evidence="5" id="KW-0788">Thiol protease</keyword>
<dbReference type="EMBL" id="BJLD01000001">
    <property type="protein sequence ID" value="GEA42045.1"/>
    <property type="molecule type" value="Genomic_DNA"/>
</dbReference>
<sequence length="1750" mass="182576">MALEVGTLNARIKVDTTGVSSTLGSVKRDLNDVKKSAERVEKNNIDVTPKGADKLGSAGKSAKSLGDNLRDAGAQGKQLSVNGQVAAELEKAAASGGKLKGVFESLSGVAGMVGLGAAVGGVGAAFNDMIKTGMAYRSELNTMNAVSGATASQMKQVADAAKQLGNDTDLANTSAGDAAAAMTELAKGGFTVEQSIGAAKGTLQLAAAAQVDAATAATIQSQALQAFSLDADNAARVSDILAGAANASSAEMTGISQGLQQAGTVANQFGVSIDDTATTLAMFANAGIQGSDAGTLMKTALLALTDQGKPAQQAIEELGLTVYDANGKFVGMQSLMEQLQDASGRMTDEQYQAATATLFGSDAMRLAGIAAEQGGEGFEKLKGAVTRQGQAAEVAAAQTEGLPGAIGRVQNAWETAQTQIYEATEGGMVAALDLVTGGLEGAANLITGPGFAIGGQIMENLGGQAKFLADGATAAGNAIADVLVPGAEDMASAFGIVTGHLSGLNDGLSSWAVPVASAAVVTFASKFLGLTGKLNEGTGAIARFGQEMQVQKSLAKGFGKDISTVGAAVDVLRTRHEGLDRALSNASRSYLASSAGLRTMASHHRAAALAAKNQALESTNAFTTIDRIGSQMGHSFIATTTNMGAHAKGFASGGLAVMKGAMGGVGKAAGGLIDAMGGPWSLAIMGASWAIGELVKKHQEAKQAEEEHKQAQEELRGSLDETTGAITNQTNELINKKLQESGAADAARELGLAQDTVRDAVNGNADAMREVKVATEGAVDAALQSSDTYQSMAKDMEKAGISAEDVRKALMGNQDAMDKINGSSWAMWQGHQGLWNALSKEMENTTGSAITLGKEVGSLNGDLESVKADALRDKLNGLKNQVDDTTAVFEKLGDDIVAVPDEKTIQVSSMAPKVKTELEELGLEVKRLDDGSGRVNIEFPEGHNILTTLDQLGAKVTALPDGRMDITDNADDVKQRLIDLGLAVKDETTGQVTINDNIADVIAREIEMGTAVTSNADKTGHVHIFDNMADVMVGLDQLGFEASKDRNGNVIIADNTGDTMDRLKAMGIEAEKQRDGKVRITDNAEATRQHIQTTLSRERTNTVSEHMISITRHIRDIFERADGGIDAPVETFANGGDRGVARAVERRRKSNHEPSHTAHIAPAGSYRVFAESETGGEAYIPLAENKRDRSEQILSKVAGMFGYQLIDGQTGEVQAFADGAVLPASVVKKKLQFMNHTPYIFGGWSPAGVDCSGAVSLAVNTSEGLDPWNSRTATAGEAAWLQAKGYKQGKGGPGDIRVAFYNGGPGGGHTAMQLDDGTFIESGGNTGGGFTIGAPAGPLEGRGFTDWYYKRGATPLTTEGLDAYDSLNGVIGAPGVGSTLDAMRSTLDDDSAMSGKQSRELNGGTGTLLKDGSFLEAMAALYSLHTGQPMDDDIVSWGQVVGLYSKAAEESGDKLTEDSKKALESLEKKHVALEDAKSDLPLAEEDLHIKKMKRDETYSKKDKNGNLTATDSQKAAADQAVDKAEKKVQETKEKIAKLEKEIRDLEAKQAELELKAVNAQANPSRSGDWGLMGEITRSGAASKLRDIRGLLADAMRPMAGNIIPMANGGILGGLRQAQINDGSSAVLWAEAGPEAYIPLSSDKRARSTDIWLETGKRLGYDVMSMINLIGSGLPGLMQGRLDFSTGSSTSAEAMGLNMDAAKYRAGKQIQNSVGAVFNGPVRIEDPKKYLQGQLDNAHRELGKAMRSFML</sequence>
<dbReference type="Pfam" id="PF10145">
    <property type="entry name" value="PhageMin_Tail"/>
    <property type="match status" value="1"/>
</dbReference>
<reference evidence="9 11" key="1">
    <citation type="submission" date="2019-06" db="EMBL/GenBank/DDBJ databases">
        <title>Draft genome sequence of Corynebacterium striatum NBRC 15291.</title>
        <authorList>
            <person name="Miura T."/>
            <person name="Furukawa M."/>
            <person name="Shimamura M."/>
            <person name="Ohyama Y."/>
            <person name="Yamazoe A."/>
            <person name="Kawasaki H."/>
        </authorList>
    </citation>
    <scope>NUCLEOTIDE SEQUENCE [LARGE SCALE GENOMIC DNA]</scope>
    <source>
        <strain evidence="9 11">NBRC 15291</strain>
    </source>
</reference>
<evidence type="ECO:0000313" key="10">
    <source>
        <dbReference type="EMBL" id="GEA44716.1"/>
    </source>
</evidence>
<evidence type="ECO:0000256" key="4">
    <source>
        <dbReference type="ARBA" id="ARBA00022801"/>
    </source>
</evidence>
<proteinExistence type="inferred from homology"/>
<dbReference type="RefSeq" id="WP_005529663.1">
    <property type="nucleotide sequence ID" value="NZ_BJLD01000001.1"/>
</dbReference>
<comment type="caution">
    <text evidence="9">The sequence shown here is derived from an EMBL/GenBank/DDBJ whole genome shotgun (WGS) entry which is preliminary data.</text>
</comment>
<evidence type="ECO:0000256" key="3">
    <source>
        <dbReference type="ARBA" id="ARBA00022670"/>
    </source>
</evidence>
<dbReference type="Gene3D" id="3.90.1720.10">
    <property type="entry name" value="endopeptidase domain like (from Nostoc punctiforme)"/>
    <property type="match status" value="1"/>
</dbReference>
<evidence type="ECO:0000256" key="2">
    <source>
        <dbReference type="ARBA" id="ARBA00022612"/>
    </source>
</evidence>
<dbReference type="EMBL" id="BJLD01000016">
    <property type="protein sequence ID" value="GEA44716.1"/>
    <property type="molecule type" value="Genomic_DNA"/>
</dbReference>
<feature type="domain" description="NlpC/P60" evidence="8">
    <location>
        <begin position="1220"/>
        <end position="1358"/>
    </location>
</feature>
<comment type="similarity">
    <text evidence="1">Belongs to the peptidase C40 family.</text>
</comment>
<dbReference type="SUPFAM" id="SSF54001">
    <property type="entry name" value="Cysteine proteinases"/>
    <property type="match status" value="1"/>
</dbReference>
<dbReference type="PANTHER" id="PTHR37813">
    <property type="entry name" value="FELS-2 PROPHAGE PROTEIN"/>
    <property type="match status" value="1"/>
</dbReference>
<feature type="region of interest" description="Disordered" evidence="7">
    <location>
        <begin position="1494"/>
        <end position="1524"/>
    </location>
</feature>
<evidence type="ECO:0000256" key="5">
    <source>
        <dbReference type="ARBA" id="ARBA00022807"/>
    </source>
</evidence>
<evidence type="ECO:0000313" key="9">
    <source>
        <dbReference type="EMBL" id="GEA42045.1"/>
    </source>
</evidence>
<protein>
    <recommendedName>
        <fullName evidence="8">NlpC/P60 domain-containing protein</fullName>
    </recommendedName>
</protein>
<dbReference type="PANTHER" id="PTHR37813:SF1">
    <property type="entry name" value="FELS-2 PROPHAGE PROTEIN"/>
    <property type="match status" value="1"/>
</dbReference>
<dbReference type="GO" id="GO:0008234">
    <property type="term" value="F:cysteine-type peptidase activity"/>
    <property type="evidence" value="ECO:0007669"/>
    <property type="project" value="UniProtKB-KW"/>
</dbReference>